<feature type="compositionally biased region" description="Basic and acidic residues" evidence="1">
    <location>
        <begin position="47"/>
        <end position="70"/>
    </location>
</feature>
<feature type="region of interest" description="Disordered" evidence="1">
    <location>
        <begin position="34"/>
        <end position="77"/>
    </location>
</feature>
<dbReference type="EMBL" id="CAKXAJ010026060">
    <property type="protein sequence ID" value="CAH2253687.1"/>
    <property type="molecule type" value="Genomic_DNA"/>
</dbReference>
<accession>A0A8S4S9Z3</accession>
<reference evidence="2" key="1">
    <citation type="submission" date="2022-03" db="EMBL/GenBank/DDBJ databases">
        <authorList>
            <person name="Lindestad O."/>
        </authorList>
    </citation>
    <scope>NUCLEOTIDE SEQUENCE</scope>
</reference>
<evidence type="ECO:0000256" key="1">
    <source>
        <dbReference type="SAM" id="MobiDB-lite"/>
    </source>
</evidence>
<evidence type="ECO:0000313" key="3">
    <source>
        <dbReference type="Proteomes" id="UP000838756"/>
    </source>
</evidence>
<dbReference type="OrthoDB" id="6252103at2759"/>
<gene>
    <name evidence="2" type="primary">jg22283</name>
    <name evidence="2" type="ORF">PAEG_LOCUS22551</name>
</gene>
<keyword evidence="3" id="KW-1185">Reference proteome</keyword>
<organism evidence="2 3">
    <name type="scientific">Pararge aegeria aegeria</name>
    <dbReference type="NCBI Taxonomy" id="348720"/>
    <lineage>
        <taxon>Eukaryota</taxon>
        <taxon>Metazoa</taxon>
        <taxon>Ecdysozoa</taxon>
        <taxon>Arthropoda</taxon>
        <taxon>Hexapoda</taxon>
        <taxon>Insecta</taxon>
        <taxon>Pterygota</taxon>
        <taxon>Neoptera</taxon>
        <taxon>Endopterygota</taxon>
        <taxon>Lepidoptera</taxon>
        <taxon>Glossata</taxon>
        <taxon>Ditrysia</taxon>
        <taxon>Papilionoidea</taxon>
        <taxon>Nymphalidae</taxon>
        <taxon>Satyrinae</taxon>
        <taxon>Satyrini</taxon>
        <taxon>Parargina</taxon>
        <taxon>Pararge</taxon>
    </lineage>
</organism>
<sequence>MAAVKVGKTQRSERQVVIVQDICLVKVYLQNSQPASGRQGAVTSPKLLRDDLRLQLDDRPVRRAAGDRPNKLPAAPSKVEKIEAMDTTRSSVHSCCPCDTAKSKKSDSSNKTPPKAGGVKCCKPSDKLPTRTTSKDFINSSGDKK</sequence>
<name>A0A8S4S9Z3_9NEOP</name>
<comment type="caution">
    <text evidence="2">The sequence shown here is derived from an EMBL/GenBank/DDBJ whole genome shotgun (WGS) entry which is preliminary data.</text>
</comment>
<dbReference type="Proteomes" id="UP000838756">
    <property type="component" value="Unassembled WGS sequence"/>
</dbReference>
<proteinExistence type="predicted"/>
<protein>
    <submittedName>
        <fullName evidence="2">Jg22283 protein</fullName>
    </submittedName>
</protein>
<feature type="region of interest" description="Disordered" evidence="1">
    <location>
        <begin position="99"/>
        <end position="145"/>
    </location>
</feature>
<dbReference type="AlphaFoldDB" id="A0A8S4S9Z3"/>
<feature type="compositionally biased region" description="Polar residues" evidence="1">
    <location>
        <begin position="130"/>
        <end position="145"/>
    </location>
</feature>
<evidence type="ECO:0000313" key="2">
    <source>
        <dbReference type="EMBL" id="CAH2253687.1"/>
    </source>
</evidence>